<organism evidence="6 7">
    <name type="scientific">Tetraparma gracilis</name>
    <dbReference type="NCBI Taxonomy" id="2962635"/>
    <lineage>
        <taxon>Eukaryota</taxon>
        <taxon>Sar</taxon>
        <taxon>Stramenopiles</taxon>
        <taxon>Ochrophyta</taxon>
        <taxon>Bolidophyceae</taxon>
        <taxon>Parmales</taxon>
        <taxon>Triparmaceae</taxon>
        <taxon>Tetraparma</taxon>
    </lineage>
</organism>
<feature type="domain" description="PRP1 splicing factor N-terminal" evidence="5">
    <location>
        <begin position="12"/>
        <end position="127"/>
    </location>
</feature>
<evidence type="ECO:0000256" key="2">
    <source>
        <dbReference type="ARBA" id="ARBA00022737"/>
    </source>
</evidence>
<dbReference type="PANTHER" id="PTHR11246:SF1">
    <property type="entry name" value="PRE-MRNA-PROCESSING FACTOR 6"/>
    <property type="match status" value="1"/>
</dbReference>
<comment type="caution">
    <text evidence="6">The sequence shown here is derived from an EMBL/GenBank/DDBJ whole genome shotgun (WGS) entry which is preliminary data.</text>
</comment>
<dbReference type="InterPro" id="IPR045075">
    <property type="entry name" value="Syf1-like"/>
</dbReference>
<name>A0ABQ6N331_9STRA</name>
<evidence type="ECO:0000256" key="1">
    <source>
        <dbReference type="ARBA" id="ARBA00004123"/>
    </source>
</evidence>
<dbReference type="InterPro" id="IPR011990">
    <property type="entry name" value="TPR-like_helical_dom_sf"/>
</dbReference>
<sequence length="546" mass="57233">MSRVVNTYDSKPPPGYVPGKGRGATGFVTRSDVGSATAPASKPEPGEKRGQYDDDETDQDADAIYAAIDDRVKAKRRRKKEGGGGPASGADPANPGGGKISDAFSELKAKLGGVSEAEWAALPDVGERGKARPRQQETFTPVLDTVVAGAAKRLKGETDRSVDAGGGGDVSSVVGSLSSARQGLISQTLGGIADSVGGQSVVDPKGYLTSLGSQQLTSASDLGDIKKARLLLSSVCKTNPRHGPGWIAAARVEEFAGDMTAARNIIREGCSTCPEAEDVWLEAVRLSEPAVARSIVAAAIKKIPKSVRLYQAAAELEATVKGKRTVLRLALEALPSSVKLWKSAVALESVEDARVMLGRAVECVPHAADIWLALARLETYENARRVLNSARKALPAEVQVWIAAARLEEGQGNDGNVDRVVEKAVQSLGGGGVVKREQWLKEAEACEGAGSVATGAAIVRHAVGLGVDDEDRHRTFVADAEAALGRGSVATARAVFKHSLTLFPGKRNLWMKLAELERGGGTPATLMATLRDAVAAVPKAEVMWLM</sequence>
<reference evidence="6 7" key="1">
    <citation type="journal article" date="2023" name="Commun. Biol.">
        <title>Genome analysis of Parmales, the sister group of diatoms, reveals the evolutionary specialization of diatoms from phago-mixotrophs to photoautotrophs.</title>
        <authorList>
            <person name="Ban H."/>
            <person name="Sato S."/>
            <person name="Yoshikawa S."/>
            <person name="Yamada K."/>
            <person name="Nakamura Y."/>
            <person name="Ichinomiya M."/>
            <person name="Sato N."/>
            <person name="Blanc-Mathieu R."/>
            <person name="Endo H."/>
            <person name="Kuwata A."/>
            <person name="Ogata H."/>
        </authorList>
    </citation>
    <scope>NUCLEOTIDE SEQUENCE [LARGE SCALE GENOMIC DNA]</scope>
</reference>
<comment type="subcellular location">
    <subcellularLocation>
        <location evidence="1">Nucleus</location>
    </subcellularLocation>
</comment>
<dbReference type="SMART" id="SM00386">
    <property type="entry name" value="HAT"/>
    <property type="match status" value="5"/>
</dbReference>
<feature type="region of interest" description="Disordered" evidence="4">
    <location>
        <begin position="1"/>
        <end position="101"/>
    </location>
</feature>
<gene>
    <name evidence="6" type="ORF">TeGR_g5012</name>
</gene>
<dbReference type="InterPro" id="IPR010491">
    <property type="entry name" value="PRP1_N"/>
</dbReference>
<dbReference type="Pfam" id="PF06424">
    <property type="entry name" value="PRP1_N"/>
    <property type="match status" value="1"/>
</dbReference>
<protein>
    <recommendedName>
        <fullName evidence="5">PRP1 splicing factor N-terminal domain-containing protein</fullName>
    </recommendedName>
</protein>
<keyword evidence="3" id="KW-0539">Nucleus</keyword>
<evidence type="ECO:0000259" key="5">
    <source>
        <dbReference type="Pfam" id="PF06424"/>
    </source>
</evidence>
<dbReference type="SUPFAM" id="SSF48452">
    <property type="entry name" value="TPR-like"/>
    <property type="match status" value="2"/>
</dbReference>
<evidence type="ECO:0000313" key="6">
    <source>
        <dbReference type="EMBL" id="GMI39432.1"/>
    </source>
</evidence>
<dbReference type="InterPro" id="IPR003107">
    <property type="entry name" value="HAT"/>
</dbReference>
<evidence type="ECO:0000313" key="7">
    <source>
        <dbReference type="Proteomes" id="UP001165060"/>
    </source>
</evidence>
<dbReference type="PANTHER" id="PTHR11246">
    <property type="entry name" value="PRE-MRNA SPLICING FACTOR"/>
    <property type="match status" value="1"/>
</dbReference>
<dbReference type="Gene3D" id="1.25.40.10">
    <property type="entry name" value="Tetratricopeptide repeat domain"/>
    <property type="match status" value="2"/>
</dbReference>
<dbReference type="Proteomes" id="UP001165060">
    <property type="component" value="Unassembled WGS sequence"/>
</dbReference>
<dbReference type="Pfam" id="PF13428">
    <property type="entry name" value="TPR_14"/>
    <property type="match status" value="1"/>
</dbReference>
<keyword evidence="7" id="KW-1185">Reference proteome</keyword>
<evidence type="ECO:0000256" key="4">
    <source>
        <dbReference type="SAM" id="MobiDB-lite"/>
    </source>
</evidence>
<accession>A0ABQ6N331</accession>
<evidence type="ECO:0000256" key="3">
    <source>
        <dbReference type="ARBA" id="ARBA00023242"/>
    </source>
</evidence>
<dbReference type="EMBL" id="BRYB01000873">
    <property type="protein sequence ID" value="GMI39432.1"/>
    <property type="molecule type" value="Genomic_DNA"/>
</dbReference>
<keyword evidence="2" id="KW-0677">Repeat</keyword>
<proteinExistence type="predicted"/>